<proteinExistence type="inferred from homology"/>
<protein>
    <recommendedName>
        <fullName evidence="6">Trimethylamine methyltransferase</fullName>
    </recommendedName>
</protein>
<organism evidence="4 5">
    <name type="scientific">Eubacterium maltosivorans</name>
    <dbReference type="NCBI Taxonomy" id="2041044"/>
    <lineage>
        <taxon>Bacteria</taxon>
        <taxon>Bacillati</taxon>
        <taxon>Bacillota</taxon>
        <taxon>Clostridia</taxon>
        <taxon>Eubacteriales</taxon>
        <taxon>Eubacteriaceae</taxon>
        <taxon>Eubacterium</taxon>
    </lineage>
</organism>
<dbReference type="GO" id="GO:0008168">
    <property type="term" value="F:methyltransferase activity"/>
    <property type="evidence" value="ECO:0007669"/>
    <property type="project" value="UniProtKB-KW"/>
</dbReference>
<reference evidence="4 5" key="1">
    <citation type="submission" date="2018-05" db="EMBL/GenBank/DDBJ databases">
        <title>Genome comparison of Eubacterium sp.</title>
        <authorList>
            <person name="Feng Y."/>
            <person name="Sanchez-Andrea I."/>
            <person name="Stams A.J.M."/>
            <person name="De Vos W.M."/>
        </authorList>
    </citation>
    <scope>NUCLEOTIDE SEQUENCE [LARGE SCALE GENOMIC DNA]</scope>
    <source>
        <strain evidence="4 5">YI</strain>
    </source>
</reference>
<accession>A0A2A5T8J3</accession>
<dbReference type="KEGG" id="emt:CPZ25_005915"/>
<dbReference type="AlphaFoldDB" id="A0A2A5T8J3"/>
<evidence type="ECO:0000256" key="2">
    <source>
        <dbReference type="ARBA" id="ARBA00022603"/>
    </source>
</evidence>
<dbReference type="GO" id="GO:0015948">
    <property type="term" value="P:methanogenesis"/>
    <property type="evidence" value="ECO:0007669"/>
    <property type="project" value="InterPro"/>
</dbReference>
<evidence type="ECO:0000313" key="5">
    <source>
        <dbReference type="Proteomes" id="UP000218387"/>
    </source>
</evidence>
<sequence length="479" mass="53624">MKSYERFISKQEIEKIHEYSLKILSEIGMRFEHEGALEVFKKHGARVEGQTVFIDEKMVTETLKYAQRSFTVKSCKGDLEIGSGKQYNGAIGGNVYCHYPEGVIRKMNNEDTLNQFKLEDTSDMLDFGTINYFQDYSKGFTLDQKIFSNIALILKYGHKPLFLTTANTFALSDKKEIKKAFEKSVQLLNDFEGNDAVHNVYILNTLSPLTMDHDPLDRVFVLCEANQGIMFAPCAMPLMTAPPSIASMVAMTNAEVLGGYVLAKLLNPDVPIVYGNTSGATDMRTVQLSIGAPECALVVYATAGLADYYGMPFRTGGSLSDAKDADIQAGAESMMMITATQDVNADIVLHACGCMGSFNVTDFRKFLIDEEIQRMNQRLFAGIDCSDEKFCMDTLKKVGPRGAFLTGRTPKMYREEVYLAKYFNKDDPNQWQNKGSVSVVDIAQQDVEKRLASYTPPEITKEQNDLLQPYLPDAYKEMI</sequence>
<keyword evidence="5" id="KW-1185">Reference proteome</keyword>
<dbReference type="Proteomes" id="UP000218387">
    <property type="component" value="Chromosome"/>
</dbReference>
<dbReference type="Gene3D" id="3.20.20.480">
    <property type="entry name" value="Trimethylamine methyltransferase-like"/>
    <property type="match status" value="1"/>
</dbReference>
<dbReference type="InterPro" id="IPR010426">
    <property type="entry name" value="MTTB_MeTrfase"/>
</dbReference>
<evidence type="ECO:0008006" key="6">
    <source>
        <dbReference type="Google" id="ProtNLM"/>
    </source>
</evidence>
<dbReference type="RefSeq" id="WP_096920807.1">
    <property type="nucleotide sequence ID" value="NZ_CP029487.1"/>
</dbReference>
<keyword evidence="3" id="KW-0808">Transferase</keyword>
<gene>
    <name evidence="4" type="ORF">CPZ25_005915</name>
</gene>
<name>A0A2A5T8J3_EUBML</name>
<evidence type="ECO:0000256" key="3">
    <source>
        <dbReference type="ARBA" id="ARBA00022679"/>
    </source>
</evidence>
<evidence type="ECO:0000313" key="4">
    <source>
        <dbReference type="EMBL" id="QCT70881.1"/>
    </source>
</evidence>
<dbReference type="GO" id="GO:0032259">
    <property type="term" value="P:methylation"/>
    <property type="evidence" value="ECO:0007669"/>
    <property type="project" value="UniProtKB-KW"/>
</dbReference>
<comment type="similarity">
    <text evidence="1">Belongs to the trimethylamine methyltransferase family.</text>
</comment>
<dbReference type="Pfam" id="PF06253">
    <property type="entry name" value="MTTB"/>
    <property type="match status" value="1"/>
</dbReference>
<evidence type="ECO:0000256" key="1">
    <source>
        <dbReference type="ARBA" id="ARBA00007137"/>
    </source>
</evidence>
<dbReference type="EMBL" id="CP029487">
    <property type="protein sequence ID" value="QCT70881.1"/>
    <property type="molecule type" value="Genomic_DNA"/>
</dbReference>
<dbReference type="InterPro" id="IPR038601">
    <property type="entry name" value="MttB-like_sf"/>
</dbReference>
<keyword evidence="2" id="KW-0489">Methyltransferase</keyword>